<proteinExistence type="predicted"/>
<sequence length="226" mass="25486">MENHLVSSDEMLEAIRADLKTASPANLITVYGRSASSITYLALYMAFAGVAHRVPVVFLDGGNSFNPYLISKLARRIGARPEELLSRVYISRAFTCHQMQALVVDRLEDALRKYSTRVAIVSGLLDTFYDQDVPFGEAYALLNSAATEFVRLAEGSARILLACPDTHLPLADRQKVFLSLLKKVSQKVLHCEDTETENKFIMEKPYRKLYNRPRSATPSQKLLEWR</sequence>
<dbReference type="Gene3D" id="3.40.50.300">
    <property type="entry name" value="P-loop containing nucleotide triphosphate hydrolases"/>
    <property type="match status" value="1"/>
</dbReference>
<dbReference type="SUPFAM" id="SSF52540">
    <property type="entry name" value="P-loop containing nucleoside triphosphate hydrolases"/>
    <property type="match status" value="1"/>
</dbReference>
<protein>
    <submittedName>
        <fullName evidence="1">Uncharacterized protein</fullName>
    </submittedName>
</protein>
<evidence type="ECO:0000313" key="1">
    <source>
        <dbReference type="EMBL" id="RJP21301.1"/>
    </source>
</evidence>
<accession>A0A3A4P0C7</accession>
<organism evidence="1 2">
    <name type="scientific">Abyssobacteria bacterium (strain SURF_5)</name>
    <dbReference type="NCBI Taxonomy" id="2093360"/>
    <lineage>
        <taxon>Bacteria</taxon>
        <taxon>Pseudomonadati</taxon>
        <taxon>Candidatus Hydrogenedentota</taxon>
        <taxon>Candidatus Abyssobacteria</taxon>
    </lineage>
</organism>
<reference evidence="1 2" key="1">
    <citation type="journal article" date="2017" name="ISME J.">
        <title>Energy and carbon metabolisms in a deep terrestrial subsurface fluid microbial community.</title>
        <authorList>
            <person name="Momper L."/>
            <person name="Jungbluth S.P."/>
            <person name="Lee M.D."/>
            <person name="Amend J.P."/>
        </authorList>
    </citation>
    <scope>NUCLEOTIDE SEQUENCE [LARGE SCALE GENOMIC DNA]</scope>
    <source>
        <strain evidence="1">SURF_5</strain>
    </source>
</reference>
<comment type="caution">
    <text evidence="1">The sequence shown here is derived from an EMBL/GenBank/DDBJ whole genome shotgun (WGS) entry which is preliminary data.</text>
</comment>
<dbReference type="EMBL" id="QZKU01000068">
    <property type="protein sequence ID" value="RJP21301.1"/>
    <property type="molecule type" value="Genomic_DNA"/>
</dbReference>
<dbReference type="AlphaFoldDB" id="A0A3A4P0C7"/>
<gene>
    <name evidence="1" type="ORF">C4520_09815</name>
</gene>
<dbReference type="InterPro" id="IPR027417">
    <property type="entry name" value="P-loop_NTPase"/>
</dbReference>
<evidence type="ECO:0000313" key="2">
    <source>
        <dbReference type="Proteomes" id="UP000265882"/>
    </source>
</evidence>
<name>A0A3A4P0C7_ABYX5</name>
<dbReference type="Proteomes" id="UP000265882">
    <property type="component" value="Unassembled WGS sequence"/>
</dbReference>